<evidence type="ECO:0000256" key="2">
    <source>
        <dbReference type="ARBA" id="ARBA00022475"/>
    </source>
</evidence>
<keyword evidence="9" id="KW-0675">Receptor</keyword>
<keyword evidence="12" id="KW-1071">Ligand-gated ion channel</keyword>
<dbReference type="PRINTS" id="PR00252">
    <property type="entry name" value="NRIONCHANNEL"/>
</dbReference>
<dbReference type="SUPFAM" id="SSF90112">
    <property type="entry name" value="Neurotransmitter-gated ion-channel transmembrane pore"/>
    <property type="match status" value="1"/>
</dbReference>
<sequence length="650" mass="74576">MAVAAPIATMALLCQILAHFETMAAKISRKSYETQLYEDLLFNYNKIARPVKNIANAKIPPDKKHLLAQDEKNQVLTTNLWLEMRWNDAKLQWNPKKYGGIRQLHIPSTDIWVPDFVLYDNAAGDPDITCFGWRCFSQLNFWPFSKVSFNGRVYWQPPAIYKSFCPIKVKWFPYDKQECKMKFGAWSYTGFYVDLRQLPRDQIEVRHSEKEGDYEYMENGMDLSFFHRSAEWDLMNLTAARHDVLYASCCGPEKLALLLIALLFRHKFCYSYANLLRRKTLFFTCNLIVPCFLISFLTTFVFYLSDHKITFSISILVTLTVFFLVLIDLTPPTSLEVPMFAQYLITTMILVALSTMVSVVTVNIRFRSGATHQMSPWVRVIFLNFLPKILFMKRPERPPKFKLSAQSERGQMSKSVSPISANDPPNALASICPSLMAKTTTERPNSDGTTNANSKEDYRHFKAVQQTNEEKISPPFVSPSSVDPSQVFFRAINAPINRPKVPIPPPPYSHSFESTKKCRPSSILPSQTLPNSKLSMPNSENRNGVGHRMEMEREGRRRANDAIFANLVKQVRFIAEYFQRCEEEAEISDDWTFVAMVLDRLFLVIFSVLNMATFSIIVSAPSLFDFREPLNVTVPTRPLGQANLFSKNAQ</sequence>
<feature type="region of interest" description="Disordered" evidence="16">
    <location>
        <begin position="437"/>
        <end position="458"/>
    </location>
</feature>
<evidence type="ECO:0000256" key="4">
    <source>
        <dbReference type="ARBA" id="ARBA00022989"/>
    </source>
</evidence>
<keyword evidence="6 15" id="KW-0406">Ion transport</keyword>
<feature type="transmembrane region" description="Helical" evidence="15">
    <location>
        <begin position="280"/>
        <end position="303"/>
    </location>
</feature>
<keyword evidence="11" id="KW-0628">Postsynaptic cell membrane</keyword>
<keyword evidence="2" id="KW-1003">Cell membrane</keyword>
<evidence type="ECO:0000256" key="9">
    <source>
        <dbReference type="ARBA" id="ARBA00023170"/>
    </source>
</evidence>
<comment type="similarity">
    <text evidence="15">Belongs to the ligand-gated ion channel (TC 1.A.9) family.</text>
</comment>
<keyword evidence="3 15" id="KW-0812">Transmembrane</keyword>
<evidence type="ECO:0000256" key="8">
    <source>
        <dbReference type="ARBA" id="ARBA00023157"/>
    </source>
</evidence>
<feature type="transmembrane region" description="Helical" evidence="15">
    <location>
        <begin position="601"/>
        <end position="624"/>
    </location>
</feature>
<organism evidence="19 20">
    <name type="scientific">Heterodera trifolii</name>
    <dbReference type="NCBI Taxonomy" id="157864"/>
    <lineage>
        <taxon>Eukaryota</taxon>
        <taxon>Metazoa</taxon>
        <taxon>Ecdysozoa</taxon>
        <taxon>Nematoda</taxon>
        <taxon>Chromadorea</taxon>
        <taxon>Rhabditida</taxon>
        <taxon>Tylenchina</taxon>
        <taxon>Tylenchomorpha</taxon>
        <taxon>Tylenchoidea</taxon>
        <taxon>Heteroderidae</taxon>
        <taxon>Heteroderinae</taxon>
        <taxon>Heterodera</taxon>
    </lineage>
</organism>
<feature type="transmembrane region" description="Helical" evidence="15">
    <location>
        <begin position="309"/>
        <end position="329"/>
    </location>
</feature>
<evidence type="ECO:0000256" key="7">
    <source>
        <dbReference type="ARBA" id="ARBA00023136"/>
    </source>
</evidence>
<feature type="region of interest" description="Disordered" evidence="16">
    <location>
        <begin position="509"/>
        <end position="547"/>
    </location>
</feature>
<protein>
    <submittedName>
        <fullName evidence="19">Uncharacterized protein</fullName>
    </submittedName>
</protein>
<comment type="caution">
    <text evidence="19">The sequence shown here is derived from an EMBL/GenBank/DDBJ whole genome shotgun (WGS) entry which is preliminary data.</text>
</comment>
<dbReference type="InterPro" id="IPR006201">
    <property type="entry name" value="Neur_channel"/>
</dbReference>
<evidence type="ECO:0000259" key="17">
    <source>
        <dbReference type="Pfam" id="PF02931"/>
    </source>
</evidence>
<evidence type="ECO:0000313" key="20">
    <source>
        <dbReference type="Proteomes" id="UP001620626"/>
    </source>
</evidence>
<feature type="domain" description="Neurotransmitter-gated ion-channel transmembrane" evidence="18">
    <location>
        <begin position="287"/>
        <end position="611"/>
    </location>
</feature>
<dbReference type="AlphaFoldDB" id="A0ABD2LNK8"/>
<evidence type="ECO:0000256" key="10">
    <source>
        <dbReference type="ARBA" id="ARBA00023180"/>
    </source>
</evidence>
<evidence type="ECO:0000256" key="13">
    <source>
        <dbReference type="ARBA" id="ARBA00023303"/>
    </source>
</evidence>
<evidence type="ECO:0000259" key="18">
    <source>
        <dbReference type="Pfam" id="PF02932"/>
    </source>
</evidence>
<keyword evidence="7 15" id="KW-0472">Membrane</keyword>
<evidence type="ECO:0000256" key="6">
    <source>
        <dbReference type="ARBA" id="ARBA00023065"/>
    </source>
</evidence>
<feature type="region of interest" description="Disordered" evidence="16">
    <location>
        <begin position="402"/>
        <end position="421"/>
    </location>
</feature>
<evidence type="ECO:0000256" key="15">
    <source>
        <dbReference type="RuleBase" id="RU000687"/>
    </source>
</evidence>
<evidence type="ECO:0000256" key="5">
    <source>
        <dbReference type="ARBA" id="ARBA00023018"/>
    </source>
</evidence>
<keyword evidence="4 15" id="KW-1133">Transmembrane helix</keyword>
<dbReference type="Proteomes" id="UP001620626">
    <property type="component" value="Unassembled WGS sequence"/>
</dbReference>
<reference evidence="19 20" key="1">
    <citation type="submission" date="2024-10" db="EMBL/GenBank/DDBJ databases">
        <authorList>
            <person name="Kim D."/>
        </authorList>
    </citation>
    <scope>NUCLEOTIDE SEQUENCE [LARGE SCALE GENOMIC DNA]</scope>
    <source>
        <strain evidence="19">BH-2024</strain>
    </source>
</reference>
<evidence type="ECO:0000256" key="3">
    <source>
        <dbReference type="ARBA" id="ARBA00022692"/>
    </source>
</evidence>
<dbReference type="GO" id="GO:0045211">
    <property type="term" value="C:postsynaptic membrane"/>
    <property type="evidence" value="ECO:0007669"/>
    <property type="project" value="UniProtKB-SubCell"/>
</dbReference>
<dbReference type="EMBL" id="JBICBT010000354">
    <property type="protein sequence ID" value="KAL3116696.1"/>
    <property type="molecule type" value="Genomic_DNA"/>
</dbReference>
<gene>
    <name evidence="19" type="ORF">niasHT_000774</name>
</gene>
<dbReference type="PROSITE" id="PS00236">
    <property type="entry name" value="NEUROTR_ION_CHANNEL"/>
    <property type="match status" value="1"/>
</dbReference>
<keyword evidence="5" id="KW-0770">Synapse</keyword>
<dbReference type="InterPro" id="IPR006029">
    <property type="entry name" value="Neurotrans-gated_channel_TM"/>
</dbReference>
<dbReference type="Pfam" id="PF02931">
    <property type="entry name" value="Neur_chan_LBD"/>
    <property type="match status" value="1"/>
</dbReference>
<dbReference type="InterPro" id="IPR036734">
    <property type="entry name" value="Neur_chan_lig-bd_sf"/>
</dbReference>
<dbReference type="InterPro" id="IPR006202">
    <property type="entry name" value="Neur_chan_lig-bd"/>
</dbReference>
<evidence type="ECO:0000256" key="14">
    <source>
        <dbReference type="ARBA" id="ARBA00034104"/>
    </source>
</evidence>
<keyword evidence="10" id="KW-0325">Glycoprotein</keyword>
<proteinExistence type="inferred from homology"/>
<dbReference type="PRINTS" id="PR00254">
    <property type="entry name" value="NICOTINICR"/>
</dbReference>
<dbReference type="FunFam" id="1.20.58.390:FF:000078">
    <property type="entry name" value="AcetylCholine Receptor"/>
    <property type="match status" value="1"/>
</dbReference>
<dbReference type="PANTHER" id="PTHR18945">
    <property type="entry name" value="NEUROTRANSMITTER GATED ION CHANNEL"/>
    <property type="match status" value="1"/>
</dbReference>
<dbReference type="CDD" id="cd19064">
    <property type="entry name" value="LGIC_TM_nAChR"/>
    <property type="match status" value="1"/>
</dbReference>
<name>A0ABD2LNK8_9BILA</name>
<feature type="domain" description="Neurotransmitter-gated ion-channel ligand-binding" evidence="17">
    <location>
        <begin position="33"/>
        <end position="253"/>
    </location>
</feature>
<feature type="compositionally biased region" description="Polar residues" evidence="16">
    <location>
        <begin position="523"/>
        <end position="542"/>
    </location>
</feature>
<dbReference type="SUPFAM" id="SSF63712">
    <property type="entry name" value="Nicotinic receptor ligand binding domain-like"/>
    <property type="match status" value="1"/>
</dbReference>
<dbReference type="InterPro" id="IPR036719">
    <property type="entry name" value="Neuro-gated_channel_TM_sf"/>
</dbReference>
<dbReference type="Gene3D" id="2.70.170.10">
    <property type="entry name" value="Neurotransmitter-gated ion-channel ligand-binding domain"/>
    <property type="match status" value="1"/>
</dbReference>
<dbReference type="InterPro" id="IPR018000">
    <property type="entry name" value="Neurotransmitter_ion_chnl_CS"/>
</dbReference>
<accession>A0ABD2LNK8</accession>
<keyword evidence="8" id="KW-1015">Disulfide bond</keyword>
<dbReference type="Gene3D" id="1.20.58.390">
    <property type="entry name" value="Neurotransmitter-gated ion-channel transmembrane domain"/>
    <property type="match status" value="2"/>
</dbReference>
<keyword evidence="13 15" id="KW-0407">Ion channel</keyword>
<evidence type="ECO:0000256" key="1">
    <source>
        <dbReference type="ARBA" id="ARBA00022448"/>
    </source>
</evidence>
<feature type="transmembrane region" description="Helical" evidence="15">
    <location>
        <begin position="341"/>
        <end position="364"/>
    </location>
</feature>
<evidence type="ECO:0000256" key="11">
    <source>
        <dbReference type="ARBA" id="ARBA00023257"/>
    </source>
</evidence>
<comment type="subcellular location">
    <subcellularLocation>
        <location evidence="14">Postsynaptic cell membrane</location>
        <topology evidence="14">Multi-pass membrane protein</topology>
    </subcellularLocation>
</comment>
<dbReference type="InterPro" id="IPR038050">
    <property type="entry name" value="Neuro_actylchol_rec"/>
</dbReference>
<evidence type="ECO:0000256" key="12">
    <source>
        <dbReference type="ARBA" id="ARBA00023286"/>
    </source>
</evidence>
<dbReference type="FunFam" id="2.70.170.10:FF:000044">
    <property type="entry name" value="AcetylCholine Receptor"/>
    <property type="match status" value="1"/>
</dbReference>
<dbReference type="GO" id="GO:0007268">
    <property type="term" value="P:chemical synaptic transmission"/>
    <property type="evidence" value="ECO:0007669"/>
    <property type="project" value="UniProtKB-ARBA"/>
</dbReference>
<dbReference type="Pfam" id="PF02932">
    <property type="entry name" value="Neur_chan_memb"/>
    <property type="match status" value="1"/>
</dbReference>
<feature type="compositionally biased region" description="Polar residues" evidence="16">
    <location>
        <begin position="404"/>
        <end position="420"/>
    </location>
</feature>
<keyword evidence="15" id="KW-0732">Signal</keyword>
<keyword evidence="20" id="KW-1185">Reference proteome</keyword>
<feature type="signal peptide" evidence="15">
    <location>
        <begin position="1"/>
        <end position="18"/>
    </location>
</feature>
<feature type="chain" id="PRO_5044531901" evidence="15">
    <location>
        <begin position="19"/>
        <end position="650"/>
    </location>
</feature>
<keyword evidence="1 15" id="KW-0813">Transport</keyword>
<evidence type="ECO:0000313" key="19">
    <source>
        <dbReference type="EMBL" id="KAL3116696.1"/>
    </source>
</evidence>
<dbReference type="GO" id="GO:0034220">
    <property type="term" value="P:monoatomic ion transmembrane transport"/>
    <property type="evidence" value="ECO:0007669"/>
    <property type="project" value="UniProtKB-KW"/>
</dbReference>
<dbReference type="InterPro" id="IPR002394">
    <property type="entry name" value="Nicotinic_acetylcholine_rcpt"/>
</dbReference>
<evidence type="ECO:0000256" key="16">
    <source>
        <dbReference type="SAM" id="MobiDB-lite"/>
    </source>
</evidence>